<accession>A0A7J5YK91</accession>
<organism evidence="1 2">
    <name type="scientific">Dissostichus mawsoni</name>
    <name type="common">Antarctic cod</name>
    <dbReference type="NCBI Taxonomy" id="36200"/>
    <lineage>
        <taxon>Eukaryota</taxon>
        <taxon>Metazoa</taxon>
        <taxon>Chordata</taxon>
        <taxon>Craniata</taxon>
        <taxon>Vertebrata</taxon>
        <taxon>Euteleostomi</taxon>
        <taxon>Actinopterygii</taxon>
        <taxon>Neopterygii</taxon>
        <taxon>Teleostei</taxon>
        <taxon>Neoteleostei</taxon>
        <taxon>Acanthomorphata</taxon>
        <taxon>Eupercaria</taxon>
        <taxon>Perciformes</taxon>
        <taxon>Notothenioidei</taxon>
        <taxon>Nototheniidae</taxon>
        <taxon>Dissostichus</taxon>
    </lineage>
</organism>
<dbReference type="AlphaFoldDB" id="A0A7J5YK91"/>
<keyword evidence="2" id="KW-1185">Reference proteome</keyword>
<reference evidence="1 2" key="1">
    <citation type="submission" date="2020-03" db="EMBL/GenBank/DDBJ databases">
        <title>Dissostichus mawsoni Genome sequencing and assembly.</title>
        <authorList>
            <person name="Park H."/>
        </authorList>
    </citation>
    <scope>NUCLEOTIDE SEQUENCE [LARGE SCALE GENOMIC DNA]</scope>
    <source>
        <strain evidence="1">DM0001</strain>
        <tissue evidence="1">Muscle</tissue>
    </source>
</reference>
<comment type="caution">
    <text evidence="1">The sequence shown here is derived from an EMBL/GenBank/DDBJ whole genome shotgun (WGS) entry which is preliminary data.</text>
</comment>
<evidence type="ECO:0000313" key="1">
    <source>
        <dbReference type="EMBL" id="KAF3849904.1"/>
    </source>
</evidence>
<dbReference type="Proteomes" id="UP000518266">
    <property type="component" value="Unassembled WGS sequence"/>
</dbReference>
<proteinExistence type="predicted"/>
<sequence>MKCCDHAAVTHQALSSPRCIPLQPFLRCKAADCLIKIRVKDARSVSPAHDAAVSSVDTGSISFTASSITSITCAITSAHFPDGAPGVSASVSWLGVETSAAAGTWGSSDSVESWFSFAAFFGFTLVSSATGPLLSNSTAASSSTDGSSNTCAVCRTTWTGIGLKAPCNFYDGCVNDLHGNMKQLG</sequence>
<dbReference type="EMBL" id="JAAKFY010000011">
    <property type="protein sequence ID" value="KAF3849904.1"/>
    <property type="molecule type" value="Genomic_DNA"/>
</dbReference>
<name>A0A7J5YK91_DISMA</name>
<protein>
    <submittedName>
        <fullName evidence="1">Uncharacterized protein</fullName>
    </submittedName>
</protein>
<evidence type="ECO:0000313" key="2">
    <source>
        <dbReference type="Proteomes" id="UP000518266"/>
    </source>
</evidence>
<gene>
    <name evidence="1" type="ORF">F7725_019623</name>
</gene>